<dbReference type="PROSITE" id="PS50928">
    <property type="entry name" value="ABC_TM1"/>
    <property type="match status" value="1"/>
</dbReference>
<protein>
    <submittedName>
        <fullName evidence="8">ABC transporter permease subunit</fullName>
    </submittedName>
</protein>
<dbReference type="InterPro" id="IPR035906">
    <property type="entry name" value="MetI-like_sf"/>
</dbReference>
<evidence type="ECO:0000256" key="1">
    <source>
        <dbReference type="ARBA" id="ARBA00004651"/>
    </source>
</evidence>
<sequence length="246" mass="24050">MTRFQAARGPLALALALGLLAHPGVAGTLWGALGQGRVVPVPAARLAALAGQHALVAGLGVLGAAVLGIGLGLVVTRPAGRPLRRLVETVGAGLQAIPPVVVVALAFPALGFGLAPTALALVAYAVLPILRATMDALDTVPQDLREAARAMGLTPLQRLREVDLPLAAPVVAGAVRTAAVLAVATAAVGALAGAATLGTPIVIGLQTQNTLSVLQGAAATASLAFLAEGGLVLALGAPARAARATA</sequence>
<reference evidence="8 9" key="2">
    <citation type="submission" date="2019-09" db="EMBL/GenBank/DDBJ databases">
        <authorList>
            <person name="Jin C."/>
        </authorList>
    </citation>
    <scope>NUCLEOTIDE SEQUENCE [LARGE SCALE GENOMIC DNA]</scope>
    <source>
        <strain evidence="8 9">BN140002</strain>
    </source>
</reference>
<keyword evidence="5 6" id="KW-0472">Membrane</keyword>
<comment type="caution">
    <text evidence="8">The sequence shown here is derived from an EMBL/GenBank/DDBJ whole genome shotgun (WGS) entry which is preliminary data.</text>
</comment>
<dbReference type="SUPFAM" id="SSF161098">
    <property type="entry name" value="MetI-like"/>
    <property type="match status" value="1"/>
</dbReference>
<dbReference type="PANTHER" id="PTHR30177">
    <property type="entry name" value="GLYCINE BETAINE/L-PROLINE TRANSPORT SYSTEM PERMEASE PROTEIN PROW"/>
    <property type="match status" value="1"/>
</dbReference>
<keyword evidence="2 6" id="KW-0813">Transport</keyword>
<organism evidence="8 9">
    <name type="scientific">Salinarimonas soli</name>
    <dbReference type="NCBI Taxonomy" id="1638099"/>
    <lineage>
        <taxon>Bacteria</taxon>
        <taxon>Pseudomonadati</taxon>
        <taxon>Pseudomonadota</taxon>
        <taxon>Alphaproteobacteria</taxon>
        <taxon>Hyphomicrobiales</taxon>
        <taxon>Salinarimonadaceae</taxon>
        <taxon>Salinarimonas</taxon>
    </lineage>
</organism>
<dbReference type="Gene3D" id="1.10.3720.10">
    <property type="entry name" value="MetI-like"/>
    <property type="match status" value="1"/>
</dbReference>
<feature type="transmembrane region" description="Helical" evidence="6">
    <location>
        <begin position="179"/>
        <end position="205"/>
    </location>
</feature>
<dbReference type="OrthoDB" id="9801163at2"/>
<dbReference type="PANTHER" id="PTHR30177:SF32">
    <property type="entry name" value="GLYCINE BETAINE UPTAKE SYSTEM PERMEASE PROTEIN YEHW"/>
    <property type="match status" value="1"/>
</dbReference>
<name>A0A5B2VCW5_9HYPH</name>
<evidence type="ECO:0000313" key="9">
    <source>
        <dbReference type="Proteomes" id="UP000323142"/>
    </source>
</evidence>
<gene>
    <name evidence="8" type="ORF">F0L46_13000</name>
</gene>
<feature type="transmembrane region" description="Helical" evidence="6">
    <location>
        <begin position="113"/>
        <end position="130"/>
    </location>
</feature>
<evidence type="ECO:0000313" key="8">
    <source>
        <dbReference type="EMBL" id="KAA2236901.1"/>
    </source>
</evidence>
<proteinExistence type="inferred from homology"/>
<dbReference type="Pfam" id="PF00528">
    <property type="entry name" value="BPD_transp_1"/>
    <property type="match status" value="1"/>
</dbReference>
<dbReference type="AlphaFoldDB" id="A0A5B2VCW5"/>
<reference evidence="8 9" key="1">
    <citation type="submission" date="2019-09" db="EMBL/GenBank/DDBJ databases">
        <title>Salinarimonas rosea gen. nov., sp. nov., a new member of the a-2 subgroup of the Proteobacteria.</title>
        <authorList>
            <person name="Liu J."/>
        </authorList>
    </citation>
    <scope>NUCLEOTIDE SEQUENCE [LARGE SCALE GENOMIC DNA]</scope>
    <source>
        <strain evidence="8 9">BN140002</strain>
    </source>
</reference>
<dbReference type="InterPro" id="IPR051204">
    <property type="entry name" value="ABC_transp_perm/SBD"/>
</dbReference>
<evidence type="ECO:0000256" key="5">
    <source>
        <dbReference type="ARBA" id="ARBA00023136"/>
    </source>
</evidence>
<keyword evidence="3 6" id="KW-0812">Transmembrane</keyword>
<keyword evidence="9" id="KW-1185">Reference proteome</keyword>
<dbReference type="CDD" id="cd06261">
    <property type="entry name" value="TM_PBP2"/>
    <property type="match status" value="1"/>
</dbReference>
<feature type="domain" description="ABC transmembrane type-1" evidence="7">
    <location>
        <begin position="50"/>
        <end position="236"/>
    </location>
</feature>
<evidence type="ECO:0000256" key="6">
    <source>
        <dbReference type="RuleBase" id="RU363032"/>
    </source>
</evidence>
<feature type="transmembrane region" description="Helical" evidence="6">
    <location>
        <begin position="86"/>
        <end position="107"/>
    </location>
</feature>
<feature type="transmembrane region" description="Helical" evidence="6">
    <location>
        <begin position="217"/>
        <end position="237"/>
    </location>
</feature>
<dbReference type="GO" id="GO:0055085">
    <property type="term" value="P:transmembrane transport"/>
    <property type="evidence" value="ECO:0007669"/>
    <property type="project" value="InterPro"/>
</dbReference>
<keyword evidence="4 6" id="KW-1133">Transmembrane helix</keyword>
<accession>A0A5B2VCW5</accession>
<evidence type="ECO:0000256" key="2">
    <source>
        <dbReference type="ARBA" id="ARBA00022448"/>
    </source>
</evidence>
<dbReference type="InterPro" id="IPR000515">
    <property type="entry name" value="MetI-like"/>
</dbReference>
<evidence type="ECO:0000256" key="4">
    <source>
        <dbReference type="ARBA" id="ARBA00022989"/>
    </source>
</evidence>
<dbReference type="Proteomes" id="UP000323142">
    <property type="component" value="Unassembled WGS sequence"/>
</dbReference>
<comment type="subcellular location">
    <subcellularLocation>
        <location evidence="1 6">Cell membrane</location>
        <topology evidence="1 6">Multi-pass membrane protein</topology>
    </subcellularLocation>
</comment>
<dbReference type="RefSeq" id="WP_149818159.1">
    <property type="nucleotide sequence ID" value="NZ_VUOA01000022.1"/>
</dbReference>
<evidence type="ECO:0000256" key="3">
    <source>
        <dbReference type="ARBA" id="ARBA00022692"/>
    </source>
</evidence>
<dbReference type="EMBL" id="VUOA01000022">
    <property type="protein sequence ID" value="KAA2236901.1"/>
    <property type="molecule type" value="Genomic_DNA"/>
</dbReference>
<dbReference type="GO" id="GO:0005886">
    <property type="term" value="C:plasma membrane"/>
    <property type="evidence" value="ECO:0007669"/>
    <property type="project" value="UniProtKB-SubCell"/>
</dbReference>
<feature type="transmembrane region" description="Helical" evidence="6">
    <location>
        <begin position="50"/>
        <end position="74"/>
    </location>
</feature>
<evidence type="ECO:0000259" key="7">
    <source>
        <dbReference type="PROSITE" id="PS50928"/>
    </source>
</evidence>
<comment type="similarity">
    <text evidence="6">Belongs to the binding-protein-dependent transport system permease family.</text>
</comment>